<dbReference type="InterPro" id="IPR036388">
    <property type="entry name" value="WH-like_DNA-bd_sf"/>
</dbReference>
<dbReference type="SUPFAM" id="SSF48452">
    <property type="entry name" value="TPR-like"/>
    <property type="match status" value="1"/>
</dbReference>
<comment type="similarity">
    <text evidence="1">Belongs to the AfsR/DnrI/RedD regulatory family.</text>
</comment>
<dbReference type="InterPro" id="IPR016032">
    <property type="entry name" value="Sig_transdc_resp-reg_C-effctor"/>
</dbReference>
<dbReference type="SUPFAM" id="SSF52540">
    <property type="entry name" value="P-loop containing nucleoside triphosphate hydrolases"/>
    <property type="match status" value="1"/>
</dbReference>
<dbReference type="EMBL" id="JAMTCG010000003">
    <property type="protein sequence ID" value="MCP2160473.1"/>
    <property type="molecule type" value="Genomic_DNA"/>
</dbReference>
<feature type="domain" description="Bacterial transcriptional activator" evidence="4">
    <location>
        <begin position="104"/>
        <end position="249"/>
    </location>
</feature>
<dbReference type="InterPro" id="IPR058852">
    <property type="entry name" value="HTH_77"/>
</dbReference>
<name>A0ABT1H1M7_9NOCA</name>
<evidence type="ECO:0000256" key="2">
    <source>
        <dbReference type="ARBA" id="ARBA00023125"/>
    </source>
</evidence>
<dbReference type="CDD" id="cd15831">
    <property type="entry name" value="BTAD"/>
    <property type="match status" value="1"/>
</dbReference>
<dbReference type="PANTHER" id="PTHR47691">
    <property type="entry name" value="REGULATOR-RELATED"/>
    <property type="match status" value="1"/>
</dbReference>
<keyword evidence="2" id="KW-0238">DNA-binding</keyword>
<dbReference type="InterPro" id="IPR027417">
    <property type="entry name" value="P-loop_NTPase"/>
</dbReference>
<evidence type="ECO:0000259" key="3">
    <source>
        <dbReference type="SMART" id="SM00862"/>
    </source>
</evidence>
<reference evidence="5 6" key="1">
    <citation type="submission" date="2022-06" db="EMBL/GenBank/DDBJ databases">
        <title>Genomic Encyclopedia of Archaeal and Bacterial Type Strains, Phase II (KMG-II): from individual species to whole genera.</title>
        <authorList>
            <person name="Goeker M."/>
        </authorList>
    </citation>
    <scope>NUCLEOTIDE SEQUENCE [LARGE SCALE GENOMIC DNA]</scope>
    <source>
        <strain evidence="5 6">DSM 45037</strain>
    </source>
</reference>
<accession>A0ABT1H1M7</accession>
<protein>
    <submittedName>
        <fullName evidence="5">ATPase</fullName>
    </submittedName>
</protein>
<evidence type="ECO:0000313" key="5">
    <source>
        <dbReference type="EMBL" id="MCP2160473.1"/>
    </source>
</evidence>
<sequence length="943" mass="100187">MAFLSLRVLGVLGAAVDGRDAPLGGAVPRALLARLAVAHGDVVPDDALIDDLWRGTPPPSARVTVQGYVATLRKSMEPGRRAADVEVLVRRGIGYALARDHHRLDADDFVDLARAGRRQLEAGDAAGTVESIATALSLWSGPAYADVVAWDFAAAEADRLEGIRLDAVEDRLIALSAVGDQSTVVTDARAHTERVPLRERGWEALALAHYRAGRQGDALATLDRARRVLADELGVDPGPALSRLHEAVLAQDPALDVNPSVAQSVSVREVPAATGGLPTPLTALVGRADEVVKVGALLDDNRLVTIVGPGGMGKTRLAIAVGAARHEADGPWWVPLADVVTADGVLDVVRAAMGLTVSGGIEALCAAIGTRRTLLVVDNCEHLLDAVAAVVDRLLAACPRVAVLATSREAVGVVGEVVHELGPLAAAEDLFTRRAGRWAADADPADVAALCDAVDRMPLAVELAAAQSRSLSVRQIREMLDDRFDLLRGGSRTVARHESVRAAIEGSYAGLDEDERRVFADLSVFDGGFDLAAATAVTGRADVVAGVVALVAKSLVTVVGGDPRRYRLLQTIRGYARDTLDAARREEIADRHLAWVRELCARGYVALRGPESARQTRLLAVEMPNVRAALERSTREVPPARSADHLTIAGDVHWFWYRSGHVAEGMRTLAPALEAGDDIDFVVRIRAIAGLVVMSYLGSELETLFAALTRLRELLAESDAGGADAAIDDVRLLQARADAAQTVGFFLSGAGAVDDGRVLSGRALGIARRIGAVGTTAEALMSLRMADFRAGDAAAAADRFTEAVTAARAVGYDWCAASSLWLHAKTEIEQGVIDARPARRLVEMVDHCDRAEDVTSWMVAVATLAYLVFRRGDHEAAAQLLGVVERFTDATGFAPEAMDVVELARYGREMREGIDPVVFATAAERGRDLTRAQVRERFEAAVA</sequence>
<dbReference type="RefSeq" id="WP_253654066.1">
    <property type="nucleotide sequence ID" value="NZ_BAAAOE010000003.1"/>
</dbReference>
<proteinExistence type="inferred from homology"/>
<feature type="domain" description="OmpR/PhoB-type" evidence="3">
    <location>
        <begin position="20"/>
        <end position="97"/>
    </location>
</feature>
<keyword evidence="6" id="KW-1185">Reference proteome</keyword>
<evidence type="ECO:0000313" key="6">
    <source>
        <dbReference type="Proteomes" id="UP001205740"/>
    </source>
</evidence>
<organism evidence="5 6">
    <name type="scientific">Williamsia serinedens</name>
    <dbReference type="NCBI Taxonomy" id="391736"/>
    <lineage>
        <taxon>Bacteria</taxon>
        <taxon>Bacillati</taxon>
        <taxon>Actinomycetota</taxon>
        <taxon>Actinomycetes</taxon>
        <taxon>Mycobacteriales</taxon>
        <taxon>Nocardiaceae</taxon>
        <taxon>Williamsia</taxon>
    </lineage>
</organism>
<dbReference type="InterPro" id="IPR011990">
    <property type="entry name" value="TPR-like_helical_dom_sf"/>
</dbReference>
<evidence type="ECO:0000259" key="4">
    <source>
        <dbReference type="SMART" id="SM01043"/>
    </source>
</evidence>
<dbReference type="SUPFAM" id="SSF46894">
    <property type="entry name" value="C-terminal effector domain of the bipartite response regulators"/>
    <property type="match status" value="1"/>
</dbReference>
<dbReference type="Gene3D" id="1.25.40.10">
    <property type="entry name" value="Tetratricopeptide repeat domain"/>
    <property type="match status" value="1"/>
</dbReference>
<dbReference type="Pfam" id="PF03704">
    <property type="entry name" value="BTAD"/>
    <property type="match status" value="1"/>
</dbReference>
<evidence type="ECO:0000256" key="1">
    <source>
        <dbReference type="ARBA" id="ARBA00005820"/>
    </source>
</evidence>
<dbReference type="Pfam" id="PF00486">
    <property type="entry name" value="Trans_reg_C"/>
    <property type="match status" value="1"/>
</dbReference>
<dbReference type="Pfam" id="PF25872">
    <property type="entry name" value="HTH_77"/>
    <property type="match status" value="1"/>
</dbReference>
<dbReference type="Gene3D" id="3.40.50.300">
    <property type="entry name" value="P-loop containing nucleotide triphosphate hydrolases"/>
    <property type="match status" value="1"/>
</dbReference>
<gene>
    <name evidence="5" type="ORF">LX12_001660</name>
</gene>
<dbReference type="InterPro" id="IPR001867">
    <property type="entry name" value="OmpR/PhoB-type_DNA-bd"/>
</dbReference>
<dbReference type="SMART" id="SM01043">
    <property type="entry name" value="BTAD"/>
    <property type="match status" value="1"/>
</dbReference>
<dbReference type="SMART" id="SM00862">
    <property type="entry name" value="Trans_reg_C"/>
    <property type="match status" value="1"/>
</dbReference>
<dbReference type="Gene3D" id="1.10.10.10">
    <property type="entry name" value="Winged helix-like DNA-binding domain superfamily/Winged helix DNA-binding domain"/>
    <property type="match status" value="1"/>
</dbReference>
<dbReference type="PANTHER" id="PTHR47691:SF3">
    <property type="entry name" value="HTH-TYPE TRANSCRIPTIONAL REGULATOR RV0890C-RELATED"/>
    <property type="match status" value="1"/>
</dbReference>
<dbReference type="InterPro" id="IPR005158">
    <property type="entry name" value="BTAD"/>
</dbReference>
<dbReference type="Proteomes" id="UP001205740">
    <property type="component" value="Unassembled WGS sequence"/>
</dbReference>
<comment type="caution">
    <text evidence="5">The sequence shown here is derived from an EMBL/GenBank/DDBJ whole genome shotgun (WGS) entry which is preliminary data.</text>
</comment>